<dbReference type="SUPFAM" id="SSF46946">
    <property type="entry name" value="S13-like H2TH domain"/>
    <property type="match status" value="1"/>
</dbReference>
<proteinExistence type="inferred from homology"/>
<reference evidence="16 17" key="1">
    <citation type="journal article" date="2023" name="Environ Microbiome">
        <title>A coral-associated actinobacterium mitigates coral bleaching under heat stress.</title>
        <authorList>
            <person name="Li J."/>
            <person name="Zou Y."/>
            <person name="Li Q."/>
            <person name="Zhang J."/>
            <person name="Bourne D.G."/>
            <person name="Lyu Y."/>
            <person name="Liu C."/>
            <person name="Zhang S."/>
        </authorList>
    </citation>
    <scope>NUCLEOTIDE SEQUENCE [LARGE SCALE GENOMIC DNA]</scope>
    <source>
        <strain evidence="16 17">SCSIO 13291</strain>
    </source>
</reference>
<dbReference type="Gene3D" id="3.20.190.10">
    <property type="entry name" value="MutM-like, N-terminal"/>
    <property type="match status" value="1"/>
</dbReference>
<dbReference type="InterPro" id="IPR010979">
    <property type="entry name" value="Ribosomal_uS13-like_H2TH"/>
</dbReference>
<dbReference type="PANTHER" id="PTHR42697">
    <property type="entry name" value="ENDONUCLEASE 8"/>
    <property type="match status" value="1"/>
</dbReference>
<dbReference type="PANTHER" id="PTHR42697:SF1">
    <property type="entry name" value="ENDONUCLEASE 8"/>
    <property type="match status" value="1"/>
</dbReference>
<dbReference type="InterPro" id="IPR010663">
    <property type="entry name" value="Znf_FPG/IleRS"/>
</dbReference>
<sequence length="283" mass="30643">MAEGHAVHGMAARVRRLVDQPGRSQGPVTEQFDPRALDGRAVAGAEAHGKHLLIHLHGTDLSPHLHLGMHGAVSVRQHRRALGPDDLPRTDPPDPAGLAWRHLTATHLLEVTRPTVCELLDADGRAALHARLGPDPLRDDADPAEAIARLHASRRAIGALLVDQSVVSGIGNVYRAELLWRAGLDPHTPGNALDPDTLRALWDDAFDLMTIGLGAGWIVAHPTQLADARALLARGEAVPRWPKRYAVYLRRGEPCPRCGTPVASERLGLQTMYWCPGCQQQPA</sequence>
<evidence type="ECO:0000256" key="3">
    <source>
        <dbReference type="ARBA" id="ARBA00012720"/>
    </source>
</evidence>
<keyword evidence="13" id="KW-0326">Glycosidase</keyword>
<dbReference type="InterPro" id="IPR035937">
    <property type="entry name" value="FPG_N"/>
</dbReference>
<dbReference type="Pfam" id="PF06831">
    <property type="entry name" value="H2TH"/>
    <property type="match status" value="1"/>
</dbReference>
<evidence type="ECO:0000313" key="16">
    <source>
        <dbReference type="EMBL" id="WZW97471.1"/>
    </source>
</evidence>
<dbReference type="SUPFAM" id="SSF57716">
    <property type="entry name" value="Glucocorticoid receptor-like (DNA-binding domain)"/>
    <property type="match status" value="1"/>
</dbReference>
<keyword evidence="12" id="KW-0511">Multifunctional enzyme</keyword>
<evidence type="ECO:0000256" key="4">
    <source>
        <dbReference type="ARBA" id="ARBA00022723"/>
    </source>
</evidence>
<evidence type="ECO:0000256" key="9">
    <source>
        <dbReference type="ARBA" id="ARBA00023125"/>
    </source>
</evidence>
<evidence type="ECO:0000256" key="12">
    <source>
        <dbReference type="ARBA" id="ARBA00023268"/>
    </source>
</evidence>
<keyword evidence="4" id="KW-0479">Metal-binding</keyword>
<evidence type="ECO:0000256" key="14">
    <source>
        <dbReference type="PROSITE-ProRule" id="PRU00391"/>
    </source>
</evidence>
<keyword evidence="7" id="KW-0378">Hydrolase</keyword>
<evidence type="ECO:0000256" key="10">
    <source>
        <dbReference type="ARBA" id="ARBA00023204"/>
    </source>
</evidence>
<evidence type="ECO:0000256" key="8">
    <source>
        <dbReference type="ARBA" id="ARBA00022833"/>
    </source>
</evidence>
<gene>
    <name evidence="16" type="ORF">PCC79_11210</name>
</gene>
<comment type="similarity">
    <text evidence="2">Belongs to the FPG family.</text>
</comment>
<evidence type="ECO:0000256" key="11">
    <source>
        <dbReference type="ARBA" id="ARBA00023239"/>
    </source>
</evidence>
<dbReference type="InterPro" id="IPR000214">
    <property type="entry name" value="Znf_DNA_glyclase/AP_lyase"/>
</dbReference>
<protein>
    <recommendedName>
        <fullName evidence="3">DNA-(apurinic or apyrimidinic site) lyase</fullName>
        <ecNumber evidence="3">4.2.99.18</ecNumber>
    </recommendedName>
</protein>
<keyword evidence="11" id="KW-0456">Lyase</keyword>
<dbReference type="PROSITE" id="PS51066">
    <property type="entry name" value="ZF_FPG_2"/>
    <property type="match status" value="1"/>
</dbReference>
<dbReference type="RefSeq" id="WP_342371850.1">
    <property type="nucleotide sequence ID" value="NZ_CP115965.1"/>
</dbReference>
<evidence type="ECO:0000256" key="5">
    <source>
        <dbReference type="ARBA" id="ARBA00022763"/>
    </source>
</evidence>
<accession>A0ABZ3C4L3</accession>
<evidence type="ECO:0000256" key="1">
    <source>
        <dbReference type="ARBA" id="ARBA00001947"/>
    </source>
</evidence>
<comment type="cofactor">
    <cofactor evidence="1">
        <name>Zn(2+)</name>
        <dbReference type="ChEBI" id="CHEBI:29105"/>
    </cofactor>
</comment>
<dbReference type="SUPFAM" id="SSF81624">
    <property type="entry name" value="N-terminal domain of MutM-like DNA repair proteins"/>
    <property type="match status" value="1"/>
</dbReference>
<evidence type="ECO:0000256" key="7">
    <source>
        <dbReference type="ARBA" id="ARBA00022801"/>
    </source>
</evidence>
<dbReference type="SMART" id="SM01232">
    <property type="entry name" value="H2TH"/>
    <property type="match status" value="1"/>
</dbReference>
<keyword evidence="5" id="KW-0227">DNA damage</keyword>
<dbReference type="EC" id="4.2.99.18" evidence="3"/>
<evidence type="ECO:0000256" key="13">
    <source>
        <dbReference type="ARBA" id="ARBA00023295"/>
    </source>
</evidence>
<feature type="domain" description="FPG-type" evidence="15">
    <location>
        <begin position="246"/>
        <end position="280"/>
    </location>
</feature>
<evidence type="ECO:0000256" key="2">
    <source>
        <dbReference type="ARBA" id="ARBA00009409"/>
    </source>
</evidence>
<keyword evidence="9" id="KW-0238">DNA-binding</keyword>
<dbReference type="InterPro" id="IPR015886">
    <property type="entry name" value="H2TH_FPG"/>
</dbReference>
<keyword evidence="10" id="KW-0234">DNA repair</keyword>
<dbReference type="InterPro" id="IPR012319">
    <property type="entry name" value="FPG_cat"/>
</dbReference>
<organism evidence="16 17">
    <name type="scientific">Propioniciclava soli</name>
    <dbReference type="NCBI Taxonomy" id="2775081"/>
    <lineage>
        <taxon>Bacteria</taxon>
        <taxon>Bacillati</taxon>
        <taxon>Actinomycetota</taxon>
        <taxon>Actinomycetes</taxon>
        <taxon>Propionibacteriales</taxon>
        <taxon>Propionibacteriaceae</taxon>
        <taxon>Propioniciclava</taxon>
    </lineage>
</organism>
<dbReference type="Pfam" id="PF01149">
    <property type="entry name" value="Fapy_DNA_glyco"/>
    <property type="match status" value="1"/>
</dbReference>
<dbReference type="SMART" id="SM00898">
    <property type="entry name" value="Fapy_DNA_glyco"/>
    <property type="match status" value="1"/>
</dbReference>
<evidence type="ECO:0000313" key="17">
    <source>
        <dbReference type="Proteomes" id="UP001434337"/>
    </source>
</evidence>
<keyword evidence="17" id="KW-1185">Reference proteome</keyword>
<dbReference type="EMBL" id="CP115965">
    <property type="protein sequence ID" value="WZW97471.1"/>
    <property type="molecule type" value="Genomic_DNA"/>
</dbReference>
<dbReference type="Pfam" id="PF06827">
    <property type="entry name" value="zf-FPG_IleRS"/>
    <property type="match status" value="1"/>
</dbReference>
<evidence type="ECO:0000259" key="15">
    <source>
        <dbReference type="PROSITE" id="PS51066"/>
    </source>
</evidence>
<dbReference type="Gene3D" id="1.10.8.50">
    <property type="match status" value="1"/>
</dbReference>
<name>A0ABZ3C4L3_9ACTN</name>
<keyword evidence="8" id="KW-0862">Zinc</keyword>
<evidence type="ECO:0000256" key="6">
    <source>
        <dbReference type="ARBA" id="ARBA00022771"/>
    </source>
</evidence>
<keyword evidence="6 14" id="KW-0863">Zinc-finger</keyword>
<dbReference type="Proteomes" id="UP001434337">
    <property type="component" value="Chromosome"/>
</dbReference>